<protein>
    <recommendedName>
        <fullName evidence="2">HECT-type E3 ubiquitin transferase</fullName>
        <ecNumber evidence="2">2.3.2.26</ecNumber>
    </recommendedName>
</protein>
<proteinExistence type="predicted"/>
<dbReference type="SUPFAM" id="SSF56204">
    <property type="entry name" value="Hect, E3 ligase catalytic domain"/>
    <property type="match status" value="1"/>
</dbReference>
<feature type="compositionally biased region" description="Low complexity" evidence="6">
    <location>
        <begin position="227"/>
        <end position="243"/>
    </location>
</feature>
<dbReference type="SMART" id="SM00119">
    <property type="entry name" value="HECTc"/>
    <property type="match status" value="1"/>
</dbReference>
<feature type="region of interest" description="Disordered" evidence="6">
    <location>
        <begin position="356"/>
        <end position="380"/>
    </location>
</feature>
<dbReference type="Gene3D" id="3.30.2160.10">
    <property type="entry name" value="Hect, E3 ligase catalytic domain"/>
    <property type="match status" value="1"/>
</dbReference>
<feature type="compositionally biased region" description="Polar residues" evidence="6">
    <location>
        <begin position="543"/>
        <end position="556"/>
    </location>
</feature>
<feature type="compositionally biased region" description="Polar residues" evidence="6">
    <location>
        <begin position="638"/>
        <end position="654"/>
    </location>
</feature>
<feature type="compositionally biased region" description="Basic and acidic residues" evidence="6">
    <location>
        <begin position="157"/>
        <end position="170"/>
    </location>
</feature>
<dbReference type="InterPro" id="IPR044611">
    <property type="entry name" value="E3A/B/C-like"/>
</dbReference>
<name>A0AAD4GPW7_ASPNN</name>
<evidence type="ECO:0000256" key="1">
    <source>
        <dbReference type="ARBA" id="ARBA00000885"/>
    </source>
</evidence>
<accession>A0AAD4GPW7</accession>
<keyword evidence="3" id="KW-0808">Transferase</keyword>
<dbReference type="PANTHER" id="PTHR45700">
    <property type="entry name" value="UBIQUITIN-PROTEIN LIGASE E3C"/>
    <property type="match status" value="1"/>
</dbReference>
<dbReference type="PROSITE" id="PS50237">
    <property type="entry name" value="HECT"/>
    <property type="match status" value="1"/>
</dbReference>
<keyword evidence="9" id="KW-1185">Reference proteome</keyword>
<feature type="region of interest" description="Disordered" evidence="6">
    <location>
        <begin position="157"/>
        <end position="177"/>
    </location>
</feature>
<dbReference type="InterPro" id="IPR035983">
    <property type="entry name" value="Hect_E3_ubiquitin_ligase"/>
</dbReference>
<comment type="catalytic activity">
    <reaction evidence="1">
        <text>S-ubiquitinyl-[E2 ubiquitin-conjugating enzyme]-L-cysteine + [acceptor protein]-L-lysine = [E2 ubiquitin-conjugating enzyme]-L-cysteine + N(6)-ubiquitinyl-[acceptor protein]-L-lysine.</text>
        <dbReference type="EC" id="2.3.2.26"/>
    </reaction>
</comment>
<dbReference type="GO" id="GO:0061630">
    <property type="term" value="F:ubiquitin protein ligase activity"/>
    <property type="evidence" value="ECO:0007669"/>
    <property type="project" value="UniProtKB-EC"/>
</dbReference>
<evidence type="ECO:0000313" key="9">
    <source>
        <dbReference type="Proteomes" id="UP001194746"/>
    </source>
</evidence>
<feature type="compositionally biased region" description="Pro residues" evidence="6">
    <location>
        <begin position="362"/>
        <end position="376"/>
    </location>
</feature>
<feature type="region of interest" description="Disordered" evidence="6">
    <location>
        <begin position="632"/>
        <end position="654"/>
    </location>
</feature>
<feature type="region of interest" description="Disordered" evidence="6">
    <location>
        <begin position="543"/>
        <end position="578"/>
    </location>
</feature>
<reference evidence="8" key="2">
    <citation type="submission" date="2020-02" db="EMBL/GenBank/DDBJ databases">
        <authorList>
            <person name="Gilchrist C.L.M."/>
            <person name="Chooi Y.-H."/>
        </authorList>
    </citation>
    <scope>NUCLEOTIDE SEQUENCE</scope>
    <source>
        <strain evidence="8">MST-FP2251</strain>
    </source>
</reference>
<dbReference type="EMBL" id="VCAU01000147">
    <property type="protein sequence ID" value="KAF9883798.1"/>
    <property type="molecule type" value="Genomic_DNA"/>
</dbReference>
<dbReference type="AlphaFoldDB" id="A0AAD4GPW7"/>
<dbReference type="GO" id="GO:0000209">
    <property type="term" value="P:protein polyubiquitination"/>
    <property type="evidence" value="ECO:0007669"/>
    <property type="project" value="InterPro"/>
</dbReference>
<evidence type="ECO:0000256" key="2">
    <source>
        <dbReference type="ARBA" id="ARBA00012485"/>
    </source>
</evidence>
<feature type="region of interest" description="Disordered" evidence="6">
    <location>
        <begin position="1"/>
        <end position="120"/>
    </location>
</feature>
<evidence type="ECO:0000256" key="3">
    <source>
        <dbReference type="ARBA" id="ARBA00022679"/>
    </source>
</evidence>
<sequence>MPSHSHRNPISPTSHAIPIPNVRNAPSLIPQDAQLLPSMSIDLPISPSRRRGHSRSISHPFPSPFSGMGKRRNKQAVKQDFVDSDDDDDDDDNDDVTYLPDLVSSSPRKGPSRAPGEELTTGKCMTCNFTVRWPRNLHVFRCTECLTVNDLEPHRESNDPFVHGHPEKDPASSVPRKAVPLSVERTKAIIEGCVSSYLRQLLDIPEPRPFPSANPLAKPASMAQEENNLQPSSLSSGNLSSPRPRVDPRTRSTSASSRPGRMDGMNGASNYPPPSGASMSHHTEVRDPQMQRQDVQNTPKRDRSPRAAGRTYDPNSKELPKRPYIFRPLEEYIISSLKGCDCLNSSFIVGHHVPRAASESAPPKPKPDPSSVPPPTFSGFEPDAKTLLLGDLAENSSWWMHDDEQSLNPSHVHTRDKSARSSRVVSSRSPRINWGELARWYQLIVTAGASWGERWSGMKPLNALGEEDCLRSRKWDAADLAMVEREFVESRLHLHRTLLKATENLLKRPRRPLRKPEDVRFLLILLVNPLIYPSSLSLSISTVASPTGKLSPSKGTTPRPGPPDGKHQSRHRSGGPGHHSGIVKRILGLLANLPNDCHHYLVSWFSRLSRGQFEKIVDLVGGFMTYRLSRQHGRKRSQSSNAEDNSLVPSFSSAAGNTPAELHAAINGRSPNKNAKDKKDIPVVYSDDWQVRAVARVMSLLFTANNTTSRKPDNREAGSAVKYSGQRRDHILPISTFYNTLLDYSDLVADFETWESRTTKFSFCQYPFFLSIWAKIRIMEHDARRQMEVKAREAFFNSILSRKAVSQYLVLKVRRDCLVEDSLRGVSEVVGSSQEETKKGLRIEFVGEEGVDAGGLRKEWFLLLVREVFDPNHGLFIYDDDSQFCYFNPYCFESSEQFFLVGVLLGLAIYNSTILDIALPPFAFKKLLAAAPQTSGPQPSITRSPFKCCLDDLAEYRPALARGLRGLLEFEGDVTDTFCYDFVAQVDRYGEVVSVPLCPGGEKRPVTNANRREFVDLYVHYLLDTAVTRQFEPFKRGFFTVCGGNALSLFRSEEIELLVRGSDEALDVASLRAVATYDNWDHPRPETEPVVRWFWDFFEHTQPAAQRQILSFITGSDRIPAMGATSLTIRVACLGDNSSRYPTARTCFNMLGLYRYRTREQLEQILWAAVVNSEGFGLK</sequence>
<dbReference type="CDD" id="cd00078">
    <property type="entry name" value="HECTc"/>
    <property type="match status" value="1"/>
</dbReference>
<dbReference type="Gene3D" id="3.30.2410.10">
    <property type="entry name" value="Hect, E3 ligase catalytic domain"/>
    <property type="match status" value="1"/>
</dbReference>
<feature type="domain" description="HECT" evidence="7">
    <location>
        <begin position="833"/>
        <end position="1179"/>
    </location>
</feature>
<feature type="active site" description="Glycyl thioester intermediate" evidence="5">
    <location>
        <position position="1147"/>
    </location>
</feature>
<feature type="compositionally biased region" description="Acidic residues" evidence="6">
    <location>
        <begin position="82"/>
        <end position="95"/>
    </location>
</feature>
<evidence type="ECO:0000259" key="7">
    <source>
        <dbReference type="PROSITE" id="PS50237"/>
    </source>
</evidence>
<evidence type="ECO:0000256" key="6">
    <source>
        <dbReference type="SAM" id="MobiDB-lite"/>
    </source>
</evidence>
<dbReference type="EC" id="2.3.2.26" evidence="2"/>
<evidence type="ECO:0000313" key="8">
    <source>
        <dbReference type="EMBL" id="KAF9883798.1"/>
    </source>
</evidence>
<evidence type="ECO:0000256" key="4">
    <source>
        <dbReference type="ARBA" id="ARBA00022786"/>
    </source>
</evidence>
<dbReference type="Proteomes" id="UP001194746">
    <property type="component" value="Unassembled WGS sequence"/>
</dbReference>
<dbReference type="PANTHER" id="PTHR45700:SF9">
    <property type="entry name" value="HECT-TYPE E3 UBIQUITIN TRANSFERASE"/>
    <property type="match status" value="1"/>
</dbReference>
<reference evidence="8" key="1">
    <citation type="journal article" date="2019" name="Beilstein J. Org. Chem.">
        <title>Nanangenines: drimane sesquiterpenoids as the dominant metabolite cohort of a novel Australian fungus, Aspergillus nanangensis.</title>
        <authorList>
            <person name="Lacey H.J."/>
            <person name="Gilchrist C.L.M."/>
            <person name="Crombie A."/>
            <person name="Kalaitzis J.A."/>
            <person name="Vuong D."/>
            <person name="Rutledge P.J."/>
            <person name="Turner P."/>
            <person name="Pitt J.I."/>
            <person name="Lacey E."/>
            <person name="Chooi Y.H."/>
            <person name="Piggott A.M."/>
        </authorList>
    </citation>
    <scope>NUCLEOTIDE SEQUENCE</scope>
    <source>
        <strain evidence="8">MST-FP2251</strain>
    </source>
</reference>
<dbReference type="InterPro" id="IPR000569">
    <property type="entry name" value="HECT_dom"/>
</dbReference>
<evidence type="ECO:0000256" key="5">
    <source>
        <dbReference type="PROSITE-ProRule" id="PRU00104"/>
    </source>
</evidence>
<organism evidence="8 9">
    <name type="scientific">Aspergillus nanangensis</name>
    <dbReference type="NCBI Taxonomy" id="2582783"/>
    <lineage>
        <taxon>Eukaryota</taxon>
        <taxon>Fungi</taxon>
        <taxon>Dikarya</taxon>
        <taxon>Ascomycota</taxon>
        <taxon>Pezizomycotina</taxon>
        <taxon>Eurotiomycetes</taxon>
        <taxon>Eurotiomycetidae</taxon>
        <taxon>Eurotiales</taxon>
        <taxon>Aspergillaceae</taxon>
        <taxon>Aspergillus</taxon>
        <taxon>Aspergillus subgen. Circumdati</taxon>
    </lineage>
</organism>
<dbReference type="Pfam" id="PF00632">
    <property type="entry name" value="HECT"/>
    <property type="match status" value="1"/>
</dbReference>
<dbReference type="Gene3D" id="3.90.1750.10">
    <property type="entry name" value="Hect, E3 ligase catalytic domains"/>
    <property type="match status" value="1"/>
</dbReference>
<gene>
    <name evidence="8" type="primary">HUL4</name>
    <name evidence="8" type="ORF">FE257_002782</name>
</gene>
<keyword evidence="4 5" id="KW-0833">Ubl conjugation pathway</keyword>
<comment type="caution">
    <text evidence="8">The sequence shown here is derived from an EMBL/GenBank/DDBJ whole genome shotgun (WGS) entry which is preliminary data.</text>
</comment>
<feature type="region of interest" description="Disordered" evidence="6">
    <location>
        <begin position="209"/>
        <end position="320"/>
    </location>
</feature>